<dbReference type="InterPro" id="IPR011009">
    <property type="entry name" value="Kinase-like_dom_sf"/>
</dbReference>
<keyword evidence="2" id="KW-0547">Nucleotide-binding</keyword>
<dbReference type="PANTHER" id="PTHR43289:SF6">
    <property type="entry name" value="SERINE_THREONINE-PROTEIN KINASE NEKL-3"/>
    <property type="match status" value="1"/>
</dbReference>
<dbReference type="Gene3D" id="1.10.510.10">
    <property type="entry name" value="Transferase(Phosphotransferase) domain 1"/>
    <property type="match status" value="1"/>
</dbReference>
<accession>A0ABZ2KGR0</accession>
<dbReference type="InterPro" id="IPR011990">
    <property type="entry name" value="TPR-like_helical_dom_sf"/>
</dbReference>
<proteinExistence type="predicted"/>
<evidence type="ECO:0000256" key="4">
    <source>
        <dbReference type="ARBA" id="ARBA00022840"/>
    </source>
</evidence>
<evidence type="ECO:0000313" key="7">
    <source>
        <dbReference type="Proteomes" id="UP001379533"/>
    </source>
</evidence>
<dbReference type="InterPro" id="IPR019734">
    <property type="entry name" value="TPR_rpt"/>
</dbReference>
<organism evidence="6 7">
    <name type="scientific">Pendulispora brunnea</name>
    <dbReference type="NCBI Taxonomy" id="2905690"/>
    <lineage>
        <taxon>Bacteria</taxon>
        <taxon>Pseudomonadati</taxon>
        <taxon>Myxococcota</taxon>
        <taxon>Myxococcia</taxon>
        <taxon>Myxococcales</taxon>
        <taxon>Sorangiineae</taxon>
        <taxon>Pendulisporaceae</taxon>
        <taxon>Pendulispora</taxon>
    </lineage>
</organism>
<feature type="domain" description="Protein kinase" evidence="5">
    <location>
        <begin position="25"/>
        <end position="287"/>
    </location>
</feature>
<dbReference type="PROSITE" id="PS50011">
    <property type="entry name" value="PROTEIN_KINASE_DOM"/>
    <property type="match status" value="1"/>
</dbReference>
<keyword evidence="4" id="KW-0067">ATP-binding</keyword>
<protein>
    <submittedName>
        <fullName evidence="6">Serine/threonine-protein kinase</fullName>
    </submittedName>
</protein>
<dbReference type="Pfam" id="PF13431">
    <property type="entry name" value="TPR_17"/>
    <property type="match status" value="1"/>
</dbReference>
<evidence type="ECO:0000256" key="2">
    <source>
        <dbReference type="ARBA" id="ARBA00022741"/>
    </source>
</evidence>
<dbReference type="PROSITE" id="PS00108">
    <property type="entry name" value="PROTEIN_KINASE_ST"/>
    <property type="match status" value="1"/>
</dbReference>
<dbReference type="SUPFAM" id="SSF48452">
    <property type="entry name" value="TPR-like"/>
    <property type="match status" value="2"/>
</dbReference>
<dbReference type="PANTHER" id="PTHR43289">
    <property type="entry name" value="MITOGEN-ACTIVATED PROTEIN KINASE KINASE KINASE 20-RELATED"/>
    <property type="match status" value="1"/>
</dbReference>
<dbReference type="InterPro" id="IPR000719">
    <property type="entry name" value="Prot_kinase_dom"/>
</dbReference>
<keyword evidence="1" id="KW-0808">Transferase</keyword>
<dbReference type="GO" id="GO:0016301">
    <property type="term" value="F:kinase activity"/>
    <property type="evidence" value="ECO:0007669"/>
    <property type="project" value="UniProtKB-KW"/>
</dbReference>
<dbReference type="Gene3D" id="3.30.200.20">
    <property type="entry name" value="Phosphorylase Kinase, domain 1"/>
    <property type="match status" value="1"/>
</dbReference>
<evidence type="ECO:0000313" key="6">
    <source>
        <dbReference type="EMBL" id="WXA97857.1"/>
    </source>
</evidence>
<dbReference type="SMART" id="SM00220">
    <property type="entry name" value="S_TKc"/>
    <property type="match status" value="1"/>
</dbReference>
<reference evidence="6 7" key="1">
    <citation type="submission" date="2021-12" db="EMBL/GenBank/DDBJ databases">
        <title>Discovery of the Pendulisporaceae a myxobacterial family with distinct sporulation behavior and unique specialized metabolism.</title>
        <authorList>
            <person name="Garcia R."/>
            <person name="Popoff A."/>
            <person name="Bader C.D."/>
            <person name="Loehr J."/>
            <person name="Walesch S."/>
            <person name="Walt C."/>
            <person name="Boldt J."/>
            <person name="Bunk B."/>
            <person name="Haeckl F.J.F.P.J."/>
            <person name="Gunesch A.P."/>
            <person name="Birkelbach J."/>
            <person name="Nuebel U."/>
            <person name="Pietschmann T."/>
            <person name="Bach T."/>
            <person name="Mueller R."/>
        </authorList>
    </citation>
    <scope>NUCLEOTIDE SEQUENCE [LARGE SCALE GENOMIC DNA]</scope>
    <source>
        <strain evidence="6 7">MSr12523</strain>
    </source>
</reference>
<evidence type="ECO:0000259" key="5">
    <source>
        <dbReference type="PROSITE" id="PS50011"/>
    </source>
</evidence>
<evidence type="ECO:0000256" key="3">
    <source>
        <dbReference type="ARBA" id="ARBA00022777"/>
    </source>
</evidence>
<gene>
    <name evidence="6" type="ORF">LZC95_13570</name>
</gene>
<dbReference type="SUPFAM" id="SSF56112">
    <property type="entry name" value="Protein kinase-like (PK-like)"/>
    <property type="match status" value="1"/>
</dbReference>
<dbReference type="Proteomes" id="UP001379533">
    <property type="component" value="Chromosome"/>
</dbReference>
<sequence length="889" mass="96456">MEERPNNAKDDQLVEEARPLFAGRFVLEREAGRGGMGVVHRAVDRLTGQVVALKVLHRSDAATVRRFAREADALGKLEHPNIVRYLAHGVADDGAPYLALEWIEGESLRERLARAAECNEHLAIDDVLKLGQRLAGALEDAHTMGIVHRDVKPSNILLVDGELGRPKLVDFGIVRTRGMEHVTTTGTVLGTVGYMAPEQARGADDLDGRADLFSLGCVLFRSLTNREAFDGGDPATVLSMVLVHTPARVSELRPDAPHALDELVARLLAKDRAQRPRSASEVQEALTRIGAALLGTTLTSETPSPRVRSSPPPAAARRGLSSRALFAMCSLFALVSVIAAAAASRRGTESPVTMSTASTAPAGTIITSLQPSKSCHPDAATYYQEGLSALRNATWEHAAVAFEKAAAKDPLCAEAQLRAAMVDASLDAITKAREHYQRATELRDRLSERDRIFYEALVPVLVTEPPDPEARARILEEGIQQFPQDAELLYTTAIMASHVAAADLEHGLDLARRAIRIDPNYADAWQLQSWALARMGKTDDALSAMATCLKVAPSSGDCLEDRVIFLERAGRCEQAIAETHHWLARVPKSSAAYRHLANELASTGAPEAAIKDAIAQHLQNATIDDLDIPQERLNALARMAAVRGDFETAEKLSAEQAALARNVANVMPHLKAATVLAQTLTEKGEPARAAAVAEAYFNERVVWTVGHLPRSVVHDEPVLLGAWMRAGHVSRERQDALSDLWHQSTPERTTPFETWAILEGSLVGLSNDAAAIWQHRPALRERDKWHAFTYRDFNAGISALLAGRVALAAGEVESAIALMDPVIDHCQLLEDPFTNTRAQLWLGEAKERAGDKAGACAAYGVVLQRWGAAKPRSITADEARRRSRALGCP</sequence>
<dbReference type="Pfam" id="PF00069">
    <property type="entry name" value="Pkinase"/>
    <property type="match status" value="1"/>
</dbReference>
<evidence type="ECO:0000256" key="1">
    <source>
        <dbReference type="ARBA" id="ARBA00022679"/>
    </source>
</evidence>
<dbReference type="InterPro" id="IPR008271">
    <property type="entry name" value="Ser/Thr_kinase_AS"/>
</dbReference>
<keyword evidence="7" id="KW-1185">Reference proteome</keyword>
<name>A0ABZ2KGR0_9BACT</name>
<dbReference type="CDD" id="cd14014">
    <property type="entry name" value="STKc_PknB_like"/>
    <property type="match status" value="1"/>
</dbReference>
<dbReference type="RefSeq" id="WP_394848476.1">
    <property type="nucleotide sequence ID" value="NZ_CP089982.1"/>
</dbReference>
<dbReference type="Gene3D" id="1.25.40.10">
    <property type="entry name" value="Tetratricopeptide repeat domain"/>
    <property type="match status" value="1"/>
</dbReference>
<dbReference type="SMART" id="SM00028">
    <property type="entry name" value="TPR"/>
    <property type="match status" value="3"/>
</dbReference>
<dbReference type="EMBL" id="CP089982">
    <property type="protein sequence ID" value="WXA97857.1"/>
    <property type="molecule type" value="Genomic_DNA"/>
</dbReference>
<keyword evidence="3 6" id="KW-0418">Kinase</keyword>